<dbReference type="RefSeq" id="WP_309936823.1">
    <property type="nucleotide sequence ID" value="NZ_AP025305.1"/>
</dbReference>
<accession>A0AAE3XLZ0</accession>
<protein>
    <submittedName>
        <fullName evidence="1">Uncharacterized protein</fullName>
    </submittedName>
</protein>
<comment type="caution">
    <text evidence="1">The sequence shown here is derived from an EMBL/GenBank/DDBJ whole genome shotgun (WGS) entry which is preliminary data.</text>
</comment>
<name>A0AAE3XLZ0_9BACT</name>
<reference evidence="1" key="1">
    <citation type="submission" date="2023-07" db="EMBL/GenBank/DDBJ databases">
        <title>Genomic Encyclopedia of Type Strains, Phase IV (KMG-IV): sequencing the most valuable type-strain genomes for metagenomic binning, comparative biology and taxonomic classification.</title>
        <authorList>
            <person name="Goeker M."/>
        </authorList>
    </citation>
    <scope>NUCLEOTIDE SEQUENCE</scope>
    <source>
        <strain evidence="1">DSM 26174</strain>
    </source>
</reference>
<evidence type="ECO:0000313" key="2">
    <source>
        <dbReference type="Proteomes" id="UP001185092"/>
    </source>
</evidence>
<sequence>MQPIPQKVHNVSVYVYIPYAPIEVPPSGIDGVGEYSVGTLMTQVFYNLNLSSLNDSKVEKGMMYYAVCTLENGSTFTTPPMYCLEAGDAPKFGLTKDLLKEGHGQPYSIEGNATPYNILADLEQVEVSYALSAPQIGTVELISNATGKLIATKIGTPHLMGFMIDGSNPNLYPGLDNLSVCGIDVKTEKKICHGNLKCVDASNPVVLLQNFMY</sequence>
<organism evidence="1 2">
    <name type="scientific">Aureibacter tunicatorum</name>
    <dbReference type="NCBI Taxonomy" id="866807"/>
    <lineage>
        <taxon>Bacteria</taxon>
        <taxon>Pseudomonadati</taxon>
        <taxon>Bacteroidota</taxon>
        <taxon>Cytophagia</taxon>
        <taxon>Cytophagales</taxon>
        <taxon>Persicobacteraceae</taxon>
        <taxon>Aureibacter</taxon>
    </lineage>
</organism>
<gene>
    <name evidence="1" type="ORF">HNQ88_000340</name>
</gene>
<dbReference type="EMBL" id="JAVDQD010000001">
    <property type="protein sequence ID" value="MDR6237364.1"/>
    <property type="molecule type" value="Genomic_DNA"/>
</dbReference>
<dbReference type="AlphaFoldDB" id="A0AAE3XLZ0"/>
<keyword evidence="2" id="KW-1185">Reference proteome</keyword>
<proteinExistence type="predicted"/>
<dbReference type="Proteomes" id="UP001185092">
    <property type="component" value="Unassembled WGS sequence"/>
</dbReference>
<evidence type="ECO:0000313" key="1">
    <source>
        <dbReference type="EMBL" id="MDR6237364.1"/>
    </source>
</evidence>